<sequence length="161" mass="18367">MPNQVSDVNNLLDSLYLELLDLIEQHTECRINIERINNAGQLLLAKTRYNQGSNSISTAQIPTENSEDFKALCNVEKELDIENTIAGEKKHLIRHKVEKSQGYVEPLHWFAALPPTTLRNATEYFKKSVELVVQGANIQTELLAVMDKIERLKQIKKQLVL</sequence>
<organism evidence="2">
    <name type="scientific">Musca domestica</name>
    <name type="common">House fly</name>
    <dbReference type="NCBI Taxonomy" id="7370"/>
    <lineage>
        <taxon>Eukaryota</taxon>
        <taxon>Metazoa</taxon>
        <taxon>Ecdysozoa</taxon>
        <taxon>Arthropoda</taxon>
        <taxon>Hexapoda</taxon>
        <taxon>Insecta</taxon>
        <taxon>Pterygota</taxon>
        <taxon>Neoptera</taxon>
        <taxon>Endopterygota</taxon>
        <taxon>Diptera</taxon>
        <taxon>Brachycera</taxon>
        <taxon>Muscomorpha</taxon>
        <taxon>Muscoidea</taxon>
        <taxon>Muscidae</taxon>
        <taxon>Musca</taxon>
    </lineage>
</organism>
<dbReference type="PANTHER" id="PTHR31996:SF2">
    <property type="entry name" value="COILED-COIL DOMAIN-CONTAINING PROTEIN 115"/>
    <property type="match status" value="1"/>
</dbReference>
<dbReference type="GO" id="GO:0051082">
    <property type="term" value="F:unfolded protein binding"/>
    <property type="evidence" value="ECO:0007669"/>
    <property type="project" value="TreeGrafter"/>
</dbReference>
<dbReference type="GeneID" id="101901111"/>
<dbReference type="VEuPathDB" id="VectorBase:MDOMA2_003848"/>
<dbReference type="Proteomes" id="UP001652621">
    <property type="component" value="Unplaced"/>
</dbReference>
<dbReference type="VEuPathDB" id="VectorBase:MDOA008188"/>
<evidence type="ECO:0000313" key="3">
    <source>
        <dbReference type="Proteomes" id="UP001652621"/>
    </source>
</evidence>
<name>A0A1I8MT65_MUSDO</name>
<dbReference type="RefSeq" id="XP_005190576.1">
    <property type="nucleotide sequence ID" value="XM_005190519.3"/>
</dbReference>
<dbReference type="STRING" id="7370.A0A1I8MT65"/>
<dbReference type="OrthoDB" id="408631at2759"/>
<dbReference type="Gene3D" id="1.10.287.3240">
    <property type="match status" value="1"/>
</dbReference>
<reference evidence="2" key="1">
    <citation type="submission" date="2020-05" db="UniProtKB">
        <authorList>
            <consortium name="EnsemblMetazoa"/>
        </authorList>
    </citation>
    <scope>IDENTIFICATION</scope>
    <source>
        <strain evidence="2">Aabys</strain>
    </source>
</reference>
<dbReference type="AlphaFoldDB" id="A0A1I8MT65"/>
<dbReference type="EnsemblMetazoa" id="MDOA008188-RA">
    <property type="protein sequence ID" value="MDOA008188-PA"/>
    <property type="gene ID" value="MDOA008188"/>
</dbReference>
<gene>
    <name evidence="2" type="primary">101901111</name>
    <name evidence="4" type="synonym">LOC101901111</name>
</gene>
<evidence type="ECO:0000313" key="4">
    <source>
        <dbReference type="RefSeq" id="XP_005190576.1"/>
    </source>
</evidence>
<keyword evidence="3" id="KW-1185">Reference proteome</keyword>
<reference evidence="4" key="2">
    <citation type="submission" date="2025-04" db="UniProtKB">
        <authorList>
            <consortium name="RefSeq"/>
        </authorList>
    </citation>
    <scope>IDENTIFICATION</scope>
    <source>
        <strain evidence="4">Aabys</strain>
    </source>
</reference>
<accession>A0A1I8MT65</accession>
<evidence type="ECO:0000256" key="1">
    <source>
        <dbReference type="ARBA" id="ARBA00093634"/>
    </source>
</evidence>
<dbReference type="eggNOG" id="ENOG502S392">
    <property type="taxonomic scope" value="Eukaryota"/>
</dbReference>
<dbReference type="GO" id="GO:0070072">
    <property type="term" value="P:vacuolar proton-transporting V-type ATPase complex assembly"/>
    <property type="evidence" value="ECO:0007669"/>
    <property type="project" value="InterPro"/>
</dbReference>
<dbReference type="PANTHER" id="PTHR31996">
    <property type="entry name" value="COILED-COIL DOMAIN-CONTAINING PROTEIN 115"/>
    <property type="match status" value="1"/>
</dbReference>
<dbReference type="KEGG" id="mde:101901111"/>
<dbReference type="InterPro" id="IPR040357">
    <property type="entry name" value="Vma22/CCDC115"/>
</dbReference>
<protein>
    <recommendedName>
        <fullName evidence="1">Vacuolar ATPase assembly protein VMA22</fullName>
    </recommendedName>
</protein>
<evidence type="ECO:0000313" key="2">
    <source>
        <dbReference type="EnsemblMetazoa" id="MDOA008188-PA"/>
    </source>
</evidence>
<proteinExistence type="predicted"/>